<comment type="similarity">
    <text evidence="3">Belongs to the flagella basal body rod proteins family.</text>
</comment>
<gene>
    <name evidence="9" type="ORF">FJQ54_14480</name>
</gene>
<dbReference type="InterPro" id="IPR010930">
    <property type="entry name" value="Flg_bb/hook_C_dom"/>
</dbReference>
<sequence length="616" mass="63262">MSDMLFIGQSGVRAYTRAMELVADNVANASTPGHVRRTAQFSPAGNGGKSGVTELDVGGSSGVRLTAVNRAVDLLQLDTLRRTEGDVAALDASSRWLTSIEAALTGPNALDTPLNDLFGALSDLANDPTDLAVRETFLAKADALADQFNRSADDLTRLDSDLLSEARIEGTTLNDLSQALADVNGRLRRTAEGSAAAASLADERDRLLAQMGSISTLDVSLDHLGQAEVRIPDAGGPLLVSGSNAQSVRVLPSATGLELRVGPSGADEPAPLLSGSIAGLSDARVQLTEARTRLDTLATQVASDFNRVHTEGVDSNGDDGGILFQTTRPLATPAGANGGSARVTLALEEGATAHPMTLIFNGADWTLSRDDGLGSVTGTLPLTLDGLSVEGAGTPRNGDLFRIADSSGAAAISLRPMDAGQIATAQRWLSEADATNSGSAGLSLRVDDALLPPSSPPYTLTNSGGTLTLTDSLGTVLGSGVAGGWIEGDGFAVQLTGSVGEGDSFAIRRNGANSGGNGNALALLALRDGSGTGTSPGAQADALVSRVAVAAASRQQRFEIARENRNQAAEALSLASGVDLNTEATDMLRLQQAYNANARIIQAAREIFETLLQSSR</sequence>
<protein>
    <recommendedName>
        <fullName evidence="4">Flagellar hook-associated protein 1</fullName>
    </recommendedName>
</protein>
<dbReference type="SUPFAM" id="SSF64518">
    <property type="entry name" value="Phase 1 flagellin"/>
    <property type="match status" value="2"/>
</dbReference>
<accession>A0A501XER9</accession>
<dbReference type="PANTHER" id="PTHR30033:SF2">
    <property type="entry name" value="FLAGELLAR HOOK PROTEIN"/>
    <property type="match status" value="1"/>
</dbReference>
<name>A0A501XER9_9SPHN</name>
<dbReference type="EMBL" id="VFSU01000032">
    <property type="protein sequence ID" value="TPE59006.1"/>
    <property type="molecule type" value="Genomic_DNA"/>
</dbReference>
<dbReference type="GO" id="GO:0005576">
    <property type="term" value="C:extracellular region"/>
    <property type="evidence" value="ECO:0007669"/>
    <property type="project" value="UniProtKB-SubCell"/>
</dbReference>
<feature type="domain" description="Flagellar hook-associated protein FlgK helical" evidence="8">
    <location>
        <begin position="107"/>
        <end position="324"/>
    </location>
</feature>
<dbReference type="Pfam" id="PF22638">
    <property type="entry name" value="FlgK_D1"/>
    <property type="match status" value="1"/>
</dbReference>
<dbReference type="Proteomes" id="UP000319897">
    <property type="component" value="Unassembled WGS sequence"/>
</dbReference>
<keyword evidence="6" id="KW-0975">Bacterial flagellum</keyword>
<dbReference type="GO" id="GO:0044780">
    <property type="term" value="P:bacterial-type flagellum assembly"/>
    <property type="evidence" value="ECO:0007669"/>
    <property type="project" value="InterPro"/>
</dbReference>
<dbReference type="GO" id="GO:0009424">
    <property type="term" value="C:bacterial-type flagellum hook"/>
    <property type="evidence" value="ECO:0007669"/>
    <property type="project" value="InterPro"/>
</dbReference>
<feature type="domain" description="Flagellar basal-body/hook protein C-terminal" evidence="7">
    <location>
        <begin position="575"/>
        <end position="613"/>
    </location>
</feature>
<dbReference type="InterPro" id="IPR002371">
    <property type="entry name" value="FlgK"/>
</dbReference>
<dbReference type="PANTHER" id="PTHR30033">
    <property type="entry name" value="FLAGELLAR HOOK-ASSOCIATED PROTEIN 1"/>
    <property type="match status" value="1"/>
</dbReference>
<dbReference type="OrthoDB" id="7181295at2"/>
<dbReference type="GO" id="GO:0005198">
    <property type="term" value="F:structural molecule activity"/>
    <property type="evidence" value="ECO:0007669"/>
    <property type="project" value="InterPro"/>
</dbReference>
<evidence type="ECO:0000313" key="9">
    <source>
        <dbReference type="EMBL" id="TPE59006.1"/>
    </source>
</evidence>
<dbReference type="AlphaFoldDB" id="A0A501XER9"/>
<reference evidence="9 10" key="1">
    <citation type="submission" date="2019-06" db="EMBL/GenBank/DDBJ databases">
        <authorList>
            <person name="Lee I."/>
            <person name="Jang G.I."/>
            <person name="Hwang C.Y."/>
        </authorList>
    </citation>
    <scope>NUCLEOTIDE SEQUENCE [LARGE SCALE GENOMIC DNA]</scope>
    <source>
        <strain evidence="9 10">PAMC 28131</strain>
    </source>
</reference>
<evidence type="ECO:0000259" key="7">
    <source>
        <dbReference type="Pfam" id="PF06429"/>
    </source>
</evidence>
<dbReference type="RefSeq" id="WP_140929141.1">
    <property type="nucleotide sequence ID" value="NZ_VFSU01000032.1"/>
</dbReference>
<evidence type="ECO:0000256" key="1">
    <source>
        <dbReference type="ARBA" id="ARBA00004365"/>
    </source>
</evidence>
<evidence type="ECO:0000313" key="10">
    <source>
        <dbReference type="Proteomes" id="UP000319897"/>
    </source>
</evidence>
<evidence type="ECO:0000256" key="3">
    <source>
        <dbReference type="ARBA" id="ARBA00009677"/>
    </source>
</evidence>
<keyword evidence="10" id="KW-1185">Reference proteome</keyword>
<dbReference type="Pfam" id="PF06429">
    <property type="entry name" value="Flg_bbr_C"/>
    <property type="match status" value="1"/>
</dbReference>
<evidence type="ECO:0000256" key="5">
    <source>
        <dbReference type="ARBA" id="ARBA00022525"/>
    </source>
</evidence>
<organism evidence="9 10">
    <name type="scientific">Sandaracinobacter neustonicus</name>
    <dbReference type="NCBI Taxonomy" id="1715348"/>
    <lineage>
        <taxon>Bacteria</taxon>
        <taxon>Pseudomonadati</taxon>
        <taxon>Pseudomonadota</taxon>
        <taxon>Alphaproteobacteria</taxon>
        <taxon>Sphingomonadales</taxon>
        <taxon>Sphingosinicellaceae</taxon>
        <taxon>Sandaracinobacter</taxon>
    </lineage>
</organism>
<keyword evidence="5" id="KW-0964">Secreted</keyword>
<evidence type="ECO:0000256" key="2">
    <source>
        <dbReference type="ARBA" id="ARBA00004613"/>
    </source>
</evidence>
<proteinExistence type="inferred from homology"/>
<evidence type="ECO:0000256" key="4">
    <source>
        <dbReference type="ARBA" id="ARBA00016244"/>
    </source>
</evidence>
<comment type="caution">
    <text evidence="9">The sequence shown here is derived from an EMBL/GenBank/DDBJ whole genome shotgun (WGS) entry which is preliminary data.</text>
</comment>
<evidence type="ECO:0000256" key="6">
    <source>
        <dbReference type="ARBA" id="ARBA00023143"/>
    </source>
</evidence>
<comment type="subcellular location">
    <subcellularLocation>
        <location evidence="1">Bacterial flagellum</location>
    </subcellularLocation>
    <subcellularLocation>
        <location evidence="2">Secreted</location>
    </subcellularLocation>
</comment>
<dbReference type="InterPro" id="IPR053927">
    <property type="entry name" value="FlgK_helical"/>
</dbReference>
<evidence type="ECO:0000259" key="8">
    <source>
        <dbReference type="Pfam" id="PF22638"/>
    </source>
</evidence>